<dbReference type="EC" id="2.7.10.2" evidence="4"/>
<evidence type="ECO:0000256" key="13">
    <source>
        <dbReference type="ARBA" id="ARBA00023136"/>
    </source>
</evidence>
<evidence type="ECO:0000256" key="4">
    <source>
        <dbReference type="ARBA" id="ARBA00011903"/>
    </source>
</evidence>
<dbReference type="STRING" id="1279009.ADICEAN_02045"/>
<evidence type="ECO:0000256" key="7">
    <source>
        <dbReference type="ARBA" id="ARBA00022679"/>
    </source>
</evidence>
<dbReference type="PANTHER" id="PTHR32309:SF13">
    <property type="entry name" value="FERRIC ENTEROBACTIN TRANSPORT PROTEIN FEPE"/>
    <property type="match status" value="1"/>
</dbReference>
<dbReference type="GO" id="GO:0005886">
    <property type="term" value="C:plasma membrane"/>
    <property type="evidence" value="ECO:0007669"/>
    <property type="project" value="UniProtKB-SubCell"/>
</dbReference>
<keyword evidence="11" id="KW-0067">ATP-binding</keyword>
<keyword evidence="21" id="KW-1185">Reference proteome</keyword>
<comment type="subcellular location">
    <subcellularLocation>
        <location evidence="1">Cell inner membrane</location>
        <topology evidence="1">Multi-pass membrane protein</topology>
    </subcellularLocation>
</comment>
<evidence type="ECO:0000256" key="1">
    <source>
        <dbReference type="ARBA" id="ARBA00004429"/>
    </source>
</evidence>
<name>M7N6D4_9BACT</name>
<proteinExistence type="inferred from homology"/>
<keyword evidence="12 17" id="KW-1133">Transmembrane helix</keyword>
<evidence type="ECO:0000256" key="9">
    <source>
        <dbReference type="ARBA" id="ARBA00022741"/>
    </source>
</evidence>
<feature type="transmembrane region" description="Helical" evidence="17">
    <location>
        <begin position="504"/>
        <end position="526"/>
    </location>
</feature>
<keyword evidence="13 17" id="KW-0472">Membrane</keyword>
<dbReference type="FunFam" id="3.40.50.300:FF:000527">
    <property type="entry name" value="Tyrosine-protein kinase etk"/>
    <property type="match status" value="1"/>
</dbReference>
<dbReference type="InterPro" id="IPR003856">
    <property type="entry name" value="LPS_length_determ_N"/>
</dbReference>
<dbReference type="Proteomes" id="UP000011910">
    <property type="component" value="Unassembled WGS sequence"/>
</dbReference>
<feature type="domain" description="Polysaccharide chain length determinant N-terminal" evidence="18">
    <location>
        <begin position="24"/>
        <end position="114"/>
    </location>
</feature>
<keyword evidence="8 17" id="KW-0812">Transmembrane</keyword>
<dbReference type="NCBIfam" id="TIGR01007">
    <property type="entry name" value="eps_fam"/>
    <property type="match status" value="1"/>
</dbReference>
<feature type="transmembrane region" description="Helical" evidence="17">
    <location>
        <begin position="37"/>
        <end position="56"/>
    </location>
</feature>
<protein>
    <recommendedName>
        <fullName evidence="4">non-specific protein-tyrosine kinase</fullName>
        <ecNumber evidence="4">2.7.10.2</ecNumber>
    </recommendedName>
</protein>
<evidence type="ECO:0000256" key="10">
    <source>
        <dbReference type="ARBA" id="ARBA00022777"/>
    </source>
</evidence>
<evidence type="ECO:0000256" key="2">
    <source>
        <dbReference type="ARBA" id="ARBA00007316"/>
    </source>
</evidence>
<comment type="caution">
    <text evidence="20">The sequence shown here is derived from an EMBL/GenBank/DDBJ whole genome shotgun (WGS) entry which is preliminary data.</text>
</comment>
<evidence type="ECO:0000256" key="12">
    <source>
        <dbReference type="ARBA" id="ARBA00022989"/>
    </source>
</evidence>
<dbReference type="RefSeq" id="WP_009195440.1">
    <property type="nucleotide sequence ID" value="NZ_AODQ01000044.1"/>
</dbReference>
<evidence type="ECO:0000313" key="21">
    <source>
        <dbReference type="Proteomes" id="UP000011910"/>
    </source>
</evidence>
<comment type="similarity">
    <text evidence="3">Belongs to the etk/wzc family.</text>
</comment>
<evidence type="ECO:0000256" key="15">
    <source>
        <dbReference type="ARBA" id="ARBA00051245"/>
    </source>
</evidence>
<evidence type="ECO:0000313" key="20">
    <source>
        <dbReference type="EMBL" id="EMR02837.1"/>
    </source>
</evidence>
<feature type="coiled-coil region" evidence="16">
    <location>
        <begin position="272"/>
        <end position="299"/>
    </location>
</feature>
<organism evidence="20 21">
    <name type="scientific">Cesiribacter andamanensis AMV16</name>
    <dbReference type="NCBI Taxonomy" id="1279009"/>
    <lineage>
        <taxon>Bacteria</taxon>
        <taxon>Pseudomonadati</taxon>
        <taxon>Bacteroidota</taxon>
        <taxon>Cytophagia</taxon>
        <taxon>Cytophagales</taxon>
        <taxon>Cesiribacteraceae</taxon>
        <taxon>Cesiribacter</taxon>
    </lineage>
</organism>
<dbReference type="CDD" id="cd05387">
    <property type="entry name" value="BY-kinase"/>
    <property type="match status" value="1"/>
</dbReference>
<evidence type="ECO:0000256" key="16">
    <source>
        <dbReference type="SAM" id="Coils"/>
    </source>
</evidence>
<evidence type="ECO:0000256" key="5">
    <source>
        <dbReference type="ARBA" id="ARBA00022475"/>
    </source>
</evidence>
<keyword evidence="7 20" id="KW-0808">Transferase</keyword>
<dbReference type="InterPro" id="IPR027417">
    <property type="entry name" value="P-loop_NTPase"/>
</dbReference>
<dbReference type="InterPro" id="IPR025669">
    <property type="entry name" value="AAA_dom"/>
</dbReference>
<keyword evidence="9" id="KW-0547">Nucleotide-binding</keyword>
<evidence type="ECO:0000256" key="11">
    <source>
        <dbReference type="ARBA" id="ARBA00022840"/>
    </source>
</evidence>
<dbReference type="eggNOG" id="COG3206">
    <property type="taxonomic scope" value="Bacteria"/>
</dbReference>
<evidence type="ECO:0000256" key="14">
    <source>
        <dbReference type="ARBA" id="ARBA00023137"/>
    </source>
</evidence>
<dbReference type="PANTHER" id="PTHR32309">
    <property type="entry name" value="TYROSINE-PROTEIN KINASE"/>
    <property type="match status" value="1"/>
</dbReference>
<comment type="similarity">
    <text evidence="2">Belongs to the CpsD/CapB family.</text>
</comment>
<keyword evidence="5" id="KW-1003">Cell membrane</keyword>
<dbReference type="SUPFAM" id="SSF52540">
    <property type="entry name" value="P-loop containing nucleoside triphosphate hydrolases"/>
    <property type="match status" value="1"/>
</dbReference>
<evidence type="ECO:0000256" key="3">
    <source>
        <dbReference type="ARBA" id="ARBA00008883"/>
    </source>
</evidence>
<keyword evidence="6" id="KW-0997">Cell inner membrane</keyword>
<dbReference type="AlphaFoldDB" id="M7N6D4"/>
<dbReference type="Gene3D" id="3.40.50.300">
    <property type="entry name" value="P-loop containing nucleotide triphosphate hydrolases"/>
    <property type="match status" value="1"/>
</dbReference>
<evidence type="ECO:0000256" key="6">
    <source>
        <dbReference type="ARBA" id="ARBA00022519"/>
    </source>
</evidence>
<keyword evidence="14" id="KW-0829">Tyrosine-protein kinase</keyword>
<sequence>MKEETTYVEYTEGQDTKGWLPIHNIDFDKLYNVMKKSLPIIIVIFLVCNLSAYLYLRYTKPLYRSDSELQLGVNKQADFLGYRSLDSDPNQNMNGMSEEIELIKSKLFLTRVLKAVDLDVSYFEKGKILDDEKYRSSPFEVSYLVKDESFFNRRFFVRIHNSEEYTLSYQLGDQEISGRHRFGQTVETDPLTFSLSLRNGINKDIPESRYYFIINSDNALINYFRQNLSVSILNPSAKTIKISLSDHNPFKAKVLVDVLSNMYLGYTEEEKIKSNSKRIAFLDEQVEETEAKLEDFESYFENFTIDYKTTNLAGDINRTIIMMEAIDSQRVQLRKQLSSITSLASRIEAEDSYFAQSLVNRQDGNFPAELKGLVEELNTLTSEKEILLASQNENTQAVQLRNKKISAVKEELANAIQGYESGIRKELNNLQNRQKQLQSTFVRLPSKGTEFNKSQRNYQQLLGFLLNLQSKKIELEIENAGTTTDFKILSSASLPSAPISPDKWVIHGLGFMVSMMLTVLFVGSLYTLDNKVNGVIVVEEMAHAPLLGALPQTNNKYPTARMIVTDNPRSAFSESLRSIRTNMEFVGARQNTRLISITSTVSGEGKTFVAVNLAAVIALSKKKVIILDLDMRKPKVHLALDGENASEGISTILIGKHSLESSIKKTAIPNLDYIPAGPTPPNPSELVMNSDFDAILSKLKERYDVIVMDTPPVGLVTDGILIMQKVDLALYVFRANYSRKAYFNTLNRLVNVNQFTNLSVIVNGVSRRKGYGYGYGYGYGGGYGHGYFEQ</sequence>
<evidence type="ECO:0000259" key="18">
    <source>
        <dbReference type="Pfam" id="PF02706"/>
    </source>
</evidence>
<accession>M7N6D4</accession>
<feature type="domain" description="AAA" evidence="19">
    <location>
        <begin position="593"/>
        <end position="722"/>
    </location>
</feature>
<reference evidence="20 21" key="1">
    <citation type="journal article" date="2013" name="Genome Announc.">
        <title>Draft Genome Sequence of Cesiribacter andamanensis Strain AMV16T, Isolated from a Soil Sample from a Mud Volcano in the Andaman Islands, India.</title>
        <authorList>
            <person name="Shivaji S."/>
            <person name="Ara S."/>
            <person name="Begum Z."/>
            <person name="Srinivas T.N."/>
            <person name="Singh A."/>
            <person name="Kumar Pinnaka A."/>
        </authorList>
    </citation>
    <scope>NUCLEOTIDE SEQUENCE [LARGE SCALE GENOMIC DNA]</scope>
    <source>
        <strain evidence="20 21">AMV16</strain>
    </source>
</reference>
<comment type="catalytic activity">
    <reaction evidence="15">
        <text>L-tyrosyl-[protein] + ATP = O-phospho-L-tyrosyl-[protein] + ADP + H(+)</text>
        <dbReference type="Rhea" id="RHEA:10596"/>
        <dbReference type="Rhea" id="RHEA-COMP:10136"/>
        <dbReference type="Rhea" id="RHEA-COMP:20101"/>
        <dbReference type="ChEBI" id="CHEBI:15378"/>
        <dbReference type="ChEBI" id="CHEBI:30616"/>
        <dbReference type="ChEBI" id="CHEBI:46858"/>
        <dbReference type="ChEBI" id="CHEBI:61978"/>
        <dbReference type="ChEBI" id="CHEBI:456216"/>
        <dbReference type="EC" id="2.7.10.2"/>
    </reaction>
</comment>
<dbReference type="GO" id="GO:0042802">
    <property type="term" value="F:identical protein binding"/>
    <property type="evidence" value="ECO:0007669"/>
    <property type="project" value="UniProtKB-ARBA"/>
</dbReference>
<dbReference type="eggNOG" id="COG0489">
    <property type="taxonomic scope" value="Bacteria"/>
</dbReference>
<dbReference type="InterPro" id="IPR005702">
    <property type="entry name" value="Wzc-like_C"/>
</dbReference>
<dbReference type="Pfam" id="PF02706">
    <property type="entry name" value="Wzz"/>
    <property type="match status" value="1"/>
</dbReference>
<dbReference type="InterPro" id="IPR050445">
    <property type="entry name" value="Bact_polysacc_biosynth/exp"/>
</dbReference>
<keyword evidence="16" id="KW-0175">Coiled coil</keyword>
<evidence type="ECO:0000256" key="8">
    <source>
        <dbReference type="ARBA" id="ARBA00022692"/>
    </source>
</evidence>
<gene>
    <name evidence="20" type="primary">wzc</name>
    <name evidence="20" type="ORF">ADICEAN_02045</name>
</gene>
<dbReference type="Pfam" id="PF13614">
    <property type="entry name" value="AAA_31"/>
    <property type="match status" value="1"/>
</dbReference>
<keyword evidence="10 20" id="KW-0418">Kinase</keyword>
<dbReference type="EMBL" id="AODQ01000044">
    <property type="protein sequence ID" value="EMR02837.1"/>
    <property type="molecule type" value="Genomic_DNA"/>
</dbReference>
<dbReference type="PATRIC" id="fig|1279009.4.peg.2074"/>
<dbReference type="GO" id="GO:0005524">
    <property type="term" value="F:ATP binding"/>
    <property type="evidence" value="ECO:0007669"/>
    <property type="project" value="UniProtKB-KW"/>
</dbReference>
<evidence type="ECO:0000256" key="17">
    <source>
        <dbReference type="SAM" id="Phobius"/>
    </source>
</evidence>
<dbReference type="OrthoDB" id="9794577at2"/>
<dbReference type="GO" id="GO:0004715">
    <property type="term" value="F:non-membrane spanning protein tyrosine kinase activity"/>
    <property type="evidence" value="ECO:0007669"/>
    <property type="project" value="UniProtKB-EC"/>
</dbReference>
<evidence type="ECO:0000259" key="19">
    <source>
        <dbReference type="Pfam" id="PF13614"/>
    </source>
</evidence>